<dbReference type="EMBL" id="MN794232">
    <property type="protein sequence ID" value="QHJ74269.1"/>
    <property type="molecule type" value="Genomic_DNA"/>
</dbReference>
<evidence type="ECO:0000256" key="2">
    <source>
        <dbReference type="SAM" id="Phobius"/>
    </source>
</evidence>
<feature type="coiled-coil region" evidence="1">
    <location>
        <begin position="70"/>
        <end position="97"/>
    </location>
</feature>
<organism evidence="3 4">
    <name type="scientific">Vibrio phage VH1_2019</name>
    <dbReference type="NCBI Taxonomy" id="2686307"/>
    <lineage>
        <taxon>Viruses</taxon>
        <taxon>Duplodnaviria</taxon>
        <taxon>Heunggongvirae</taxon>
        <taxon>Uroviricota</taxon>
        <taxon>Caudoviricetes</taxon>
        <taxon>Pantevenvirales</taxon>
        <taxon>Straboviridae</taxon>
        <taxon>Schizotequatrovirus</taxon>
        <taxon>Schizotequatrovirus KVP40</taxon>
    </lineage>
</organism>
<dbReference type="Proteomes" id="UP000464957">
    <property type="component" value="Segment"/>
</dbReference>
<keyword evidence="1" id="KW-0175">Coiled coil</keyword>
<keyword evidence="2" id="KW-0472">Membrane</keyword>
<proteinExistence type="predicted"/>
<evidence type="ECO:0000313" key="3">
    <source>
        <dbReference type="EMBL" id="QHJ74269.1"/>
    </source>
</evidence>
<keyword evidence="2" id="KW-1133">Transmembrane helix</keyword>
<accession>A0A6B9SSZ0</accession>
<gene>
    <name evidence="3" type="ORF">VH12019_00350</name>
</gene>
<sequence>MFAQYKIYVLLAIAAVFIGSIGYLKYENVSLEKELVTQIAEVERLTGDNERLHATVESKDRTIENWRSVYNEQEQYRSKLQKDLDELTATIDTYKSRQDIVFKKPGLVQIKEQKALDKFFDEVRNGQ</sequence>
<evidence type="ECO:0000256" key="1">
    <source>
        <dbReference type="SAM" id="Coils"/>
    </source>
</evidence>
<evidence type="ECO:0000313" key="4">
    <source>
        <dbReference type="Proteomes" id="UP000464957"/>
    </source>
</evidence>
<reference evidence="3 4" key="1">
    <citation type="submission" date="2019-12" db="EMBL/GenBank/DDBJ databases">
        <authorList>
            <person name="Harris M."/>
            <person name="Ho T.C."/>
            <person name="Fruchtman H."/>
            <person name="Garin M."/>
            <person name="Kubatin V."/>
            <person name="Lu T."/>
            <person name="Xue L."/>
            <person name="Marr M.T."/>
        </authorList>
    </citation>
    <scope>NUCLEOTIDE SEQUENCE [LARGE SCALE GENOMIC DNA]</scope>
</reference>
<name>A0A6B9SSZ0_9CAUD</name>
<feature type="transmembrane region" description="Helical" evidence="2">
    <location>
        <begin position="7"/>
        <end position="26"/>
    </location>
</feature>
<protein>
    <submittedName>
        <fullName evidence="3">Uncharacterized protein</fullName>
    </submittedName>
</protein>
<keyword evidence="2" id="KW-0812">Transmembrane</keyword>